<dbReference type="KEGG" id="sera:Ser39006_005485"/>
<accession>A0A2I5TGF2</accession>
<reference evidence="3" key="2">
    <citation type="submission" date="2013-09" db="EMBL/GenBank/DDBJ databases">
        <authorList>
            <person name="Wang G."/>
            <person name="Yang Y."/>
            <person name="Su Y."/>
        </authorList>
    </citation>
    <scope>NUCLEOTIDE SEQUENCE</scope>
    <source>
        <strain evidence="3">ATCC 39006</strain>
    </source>
</reference>
<dbReference type="STRING" id="104623.Ser39006_04004"/>
<protein>
    <submittedName>
        <fullName evidence="3">Uncharacterized protein</fullName>
    </submittedName>
</protein>
<evidence type="ECO:0000256" key="1">
    <source>
        <dbReference type="SAM" id="MobiDB-lite"/>
    </source>
</evidence>
<reference evidence="3" key="4">
    <citation type="submission" date="2017-11" db="EMBL/GenBank/DDBJ databases">
        <title>Complete genome sequence of Serratia sp. ATCC 39006.</title>
        <authorList>
            <person name="Hampton H.G."/>
            <person name="Jackson S.A."/>
            <person name="Jauregui R."/>
            <person name="Poulter G.T.M."/>
            <person name="Salmond G.P.C."/>
            <person name="Fineran P.C."/>
        </authorList>
    </citation>
    <scope>NUCLEOTIDE SEQUENCE</scope>
    <source>
        <strain evidence="3">ATCC 39006</strain>
    </source>
</reference>
<dbReference type="AlphaFoldDB" id="A0A2I5TGF2"/>
<dbReference type="EMBL" id="CP025085">
    <property type="protein sequence ID" value="AUG99312.1"/>
    <property type="molecule type" value="Genomic_DNA"/>
</dbReference>
<organism evidence="3 4">
    <name type="scientific">Serratia sp. (strain ATCC 39006)</name>
    <name type="common">Prodigiosinella confusarubida</name>
    <dbReference type="NCBI Taxonomy" id="104623"/>
    <lineage>
        <taxon>Bacteria</taxon>
        <taxon>Pseudomonadati</taxon>
        <taxon>Pseudomonadota</taxon>
        <taxon>Gammaproteobacteria</taxon>
        <taxon>Enterobacterales</taxon>
        <taxon>Pectobacteriaceae</taxon>
        <taxon>Prodigiosinella</taxon>
    </lineage>
</organism>
<evidence type="ECO:0000313" key="4">
    <source>
        <dbReference type="Proteomes" id="UP000017700"/>
    </source>
</evidence>
<dbReference type="RefSeq" id="WP_021017264.1">
    <property type="nucleotide sequence ID" value="NZ_CP025084.1"/>
</dbReference>
<keyword evidence="4" id="KW-1185">Reference proteome</keyword>
<dbReference type="Proteomes" id="UP000017700">
    <property type="component" value="Chromosome"/>
</dbReference>
<dbReference type="EMBL" id="CP025084">
    <property type="protein sequence ID" value="AUH03630.1"/>
    <property type="molecule type" value="Genomic_DNA"/>
</dbReference>
<feature type="region of interest" description="Disordered" evidence="1">
    <location>
        <begin position="502"/>
        <end position="521"/>
    </location>
</feature>
<reference evidence="3 4" key="1">
    <citation type="journal article" date="2013" name="Genome Announc.">
        <title>Draft genome sequence of Serratia sp. strain ATCC 39006, a model bacterium for analysis of the biosynthesis and regulation of prodigiosin, a carbapenem, and gas vesicles.</title>
        <authorList>
            <person name="Fineran P.C."/>
            <person name="Iglesias Cans M.C."/>
            <person name="Ramsay J.P."/>
            <person name="Wilf N.M."/>
            <person name="Cossyleon D."/>
            <person name="McNeil M.B."/>
            <person name="Williamson N.R."/>
            <person name="Monson R.E."/>
            <person name="Becher S.A."/>
            <person name="Stanton J.A."/>
            <person name="Brugger K."/>
            <person name="Brown S.D."/>
            <person name="Salmond G.P."/>
        </authorList>
    </citation>
    <scope>NUCLEOTIDE SEQUENCE [LARGE SCALE GENOMIC DNA]</scope>
    <source>
        <strain evidence="3">ATCC 39006</strain>
        <strain evidence="4">ATCC 39006 / SC 11482</strain>
    </source>
</reference>
<evidence type="ECO:0000313" key="3">
    <source>
        <dbReference type="EMBL" id="AUH03630.1"/>
    </source>
</evidence>
<dbReference type="KEGG" id="serq:CWC46_05480"/>
<reference evidence="2 5" key="3">
    <citation type="submission" date="2017-11" db="EMBL/GenBank/DDBJ databases">
        <title>Complete genome sequence of Serratia sp. ATCC 39006 LacA.</title>
        <authorList>
            <person name="Hampton H.G."/>
            <person name="Jackson S.A."/>
            <person name="Jauregui R."/>
            <person name="Poulter G.T.M."/>
            <person name="Salmond G.P.C."/>
            <person name="Fineran P.C."/>
        </authorList>
    </citation>
    <scope>NUCLEOTIDE SEQUENCE [LARGE SCALE GENOMIC DNA]</scope>
    <source>
        <strain evidence="2 5">ATCC 39006</strain>
    </source>
</reference>
<sequence>MGFLSRIVVHTVVIGILAFGNAVAFAGQLILKNMSSNPITCTVDGWTISSGSSFDWYIKVQPGQSFYVGQNTSRPNSPIINWANCNNLQTRSMTVTPSGPNQTLVLNGQQTRVLNVSLYPYLPTLPTDDFENLVAYIVQTYQAQHPQVLLNAVLNQAVDIYSFDALPTLLGHEGFDVIELDVLYLGFLADNHLINPVQITGDAPWPVALAGSTYKYQLWGIPSWLCMDFIYDYNHEITTQKSLTQLITYLGTRSPDIPELVGSYNGSWSIPSDYINAYVQTYGFEALQQSMQMPPDEAVVKQLVTLSDTCEHNGINKCTNNTYHHAPNGTTEQVFATGQASTDMGFSEQSFFIRLYQSTHDPLYVTPTPWGEKPQPLLFQDSFVSSAATCSPGSNCAADAQAFTTLMTSVAMKNYIVQSKDLPAGSPWRTLLVANQQFWQQPLIADNAYYQQLQPIFATAQAFPNNFTEQVQTEMATQICTALKQQQPMFVCDSGTNTTLLAPSHSRLSSPQKPAQSRRGL</sequence>
<dbReference type="Proteomes" id="UP000233778">
    <property type="component" value="Chromosome"/>
</dbReference>
<evidence type="ECO:0000313" key="2">
    <source>
        <dbReference type="EMBL" id="AUG99312.1"/>
    </source>
</evidence>
<dbReference type="Gene3D" id="3.40.190.10">
    <property type="entry name" value="Periplasmic binding protein-like II"/>
    <property type="match status" value="1"/>
</dbReference>
<name>A0A2I5TGF2_SERS3</name>
<dbReference type="SUPFAM" id="SSF53850">
    <property type="entry name" value="Periplasmic binding protein-like II"/>
    <property type="match status" value="1"/>
</dbReference>
<evidence type="ECO:0000313" key="5">
    <source>
        <dbReference type="Proteomes" id="UP000233778"/>
    </source>
</evidence>
<proteinExistence type="predicted"/>
<dbReference type="OrthoDB" id="6637849at2"/>
<gene>
    <name evidence="2" type="ORF">CWC46_05480</name>
    <name evidence="3" type="ORF">Ser39006_005485</name>
</gene>
<feature type="compositionally biased region" description="Polar residues" evidence="1">
    <location>
        <begin position="502"/>
        <end position="515"/>
    </location>
</feature>